<dbReference type="GO" id="GO:0005829">
    <property type="term" value="C:cytosol"/>
    <property type="evidence" value="ECO:0007669"/>
    <property type="project" value="TreeGrafter"/>
</dbReference>
<dbReference type="PANTHER" id="PTHR11067">
    <property type="entry name" value="INOSINE TRIPHOSPHATE PYROPHOSPHATASE/HAM1 PROTEIN"/>
    <property type="match status" value="1"/>
</dbReference>
<dbReference type="SUPFAM" id="SSF52972">
    <property type="entry name" value="ITPase-like"/>
    <property type="match status" value="1"/>
</dbReference>
<comment type="similarity">
    <text evidence="1">Belongs to the HAM1 NTPase family.</text>
</comment>
<name>A0A2H0BXS4_9BACT</name>
<evidence type="ECO:0000256" key="1">
    <source>
        <dbReference type="ARBA" id="ARBA00008023"/>
    </source>
</evidence>
<dbReference type="GO" id="GO:0047429">
    <property type="term" value="F:nucleoside triphosphate diphosphatase activity"/>
    <property type="evidence" value="ECO:0007669"/>
    <property type="project" value="InterPro"/>
</dbReference>
<dbReference type="Gene3D" id="3.90.950.10">
    <property type="match status" value="1"/>
</dbReference>
<protein>
    <recommendedName>
        <fullName evidence="5">Non-canonical purine NTP pyrophosphatase</fullName>
    </recommendedName>
</protein>
<organism evidence="3 4">
    <name type="scientific">Candidatus Roizmanbacteria bacterium CG22_combo_CG10-13_8_21_14_all_38_20</name>
    <dbReference type="NCBI Taxonomy" id="1974862"/>
    <lineage>
        <taxon>Bacteria</taxon>
        <taxon>Candidatus Roizmaniibacteriota</taxon>
    </lineage>
</organism>
<dbReference type="InterPro" id="IPR029001">
    <property type="entry name" value="ITPase-like_fam"/>
</dbReference>
<dbReference type="EMBL" id="PCTA01000016">
    <property type="protein sequence ID" value="PIP61768.1"/>
    <property type="molecule type" value="Genomic_DNA"/>
</dbReference>
<dbReference type="AlphaFoldDB" id="A0A2H0BXS4"/>
<proteinExistence type="inferred from homology"/>
<dbReference type="CDD" id="cd00515">
    <property type="entry name" value="HAM1"/>
    <property type="match status" value="1"/>
</dbReference>
<accession>A0A2H0BXS4</accession>
<dbReference type="PANTHER" id="PTHR11067:SF9">
    <property type="entry name" value="INOSINE TRIPHOSPHATE PYROPHOSPHATASE"/>
    <property type="match status" value="1"/>
</dbReference>
<evidence type="ECO:0000256" key="2">
    <source>
        <dbReference type="ARBA" id="ARBA00022801"/>
    </source>
</evidence>
<dbReference type="InterPro" id="IPR002637">
    <property type="entry name" value="RdgB/HAM1"/>
</dbReference>
<evidence type="ECO:0000313" key="3">
    <source>
        <dbReference type="EMBL" id="PIP61768.1"/>
    </source>
</evidence>
<evidence type="ECO:0000313" key="4">
    <source>
        <dbReference type="Proteomes" id="UP000231246"/>
    </source>
</evidence>
<dbReference type="Proteomes" id="UP000231246">
    <property type="component" value="Unassembled WGS sequence"/>
</dbReference>
<gene>
    <name evidence="3" type="ORF">COW99_02255</name>
</gene>
<comment type="caution">
    <text evidence="3">The sequence shown here is derived from an EMBL/GenBank/DDBJ whole genome shotgun (WGS) entry which is preliminary data.</text>
</comment>
<dbReference type="GO" id="GO:0009143">
    <property type="term" value="P:nucleoside triphosphate catabolic process"/>
    <property type="evidence" value="ECO:0007669"/>
    <property type="project" value="InterPro"/>
</dbReference>
<dbReference type="Pfam" id="PF01725">
    <property type="entry name" value="Ham1p_like"/>
    <property type="match status" value="1"/>
</dbReference>
<evidence type="ECO:0008006" key="5">
    <source>
        <dbReference type="Google" id="ProtNLM"/>
    </source>
</evidence>
<sequence>MTQLLIATKNPAKVIEFQNLLQDLDLELVTLADLGIKTDVNETEDSFQDNSKLKAVTYSQLTNYPVIADDGGMEIYKLNNEPGVKSRRWIDGIHEFSDDEIIGYILGRMYNFKGEDRNARLRAVVTFALPDGQIWQEEAIVEGYIAEYSGGTKREGFPFRSVFKIKDIDKYYQDEELTPEEQKSFNHRLKAVNNLKKVIIDELC</sequence>
<keyword evidence="2" id="KW-0378">Hydrolase</keyword>
<reference evidence="3 4" key="1">
    <citation type="submission" date="2017-09" db="EMBL/GenBank/DDBJ databases">
        <title>Depth-based differentiation of microbial function through sediment-hosted aquifers and enrichment of novel symbionts in the deep terrestrial subsurface.</title>
        <authorList>
            <person name="Probst A.J."/>
            <person name="Ladd B."/>
            <person name="Jarett J.K."/>
            <person name="Geller-Mcgrath D.E."/>
            <person name="Sieber C.M."/>
            <person name="Emerson J.B."/>
            <person name="Anantharaman K."/>
            <person name="Thomas B.C."/>
            <person name="Malmstrom R."/>
            <person name="Stieglmeier M."/>
            <person name="Klingl A."/>
            <person name="Woyke T."/>
            <person name="Ryan C.M."/>
            <person name="Banfield J.F."/>
        </authorList>
    </citation>
    <scope>NUCLEOTIDE SEQUENCE [LARGE SCALE GENOMIC DNA]</scope>
    <source>
        <strain evidence="3">CG22_combo_CG10-13_8_21_14_all_38_20</strain>
    </source>
</reference>